<evidence type="ECO:0000256" key="4">
    <source>
        <dbReference type="ARBA" id="ARBA00022692"/>
    </source>
</evidence>
<gene>
    <name evidence="14" type="ORF">K457DRAFT_21957</name>
</gene>
<evidence type="ECO:0000256" key="9">
    <source>
        <dbReference type="ARBA" id="ARBA00023098"/>
    </source>
</evidence>
<dbReference type="PANTHER" id="PTHR15451:SF19">
    <property type="entry name" value="ERGOSTEROL BIOSYNTHETIC PROTEIN 28 HOMOLOG"/>
    <property type="match status" value="1"/>
</dbReference>
<dbReference type="AlphaFoldDB" id="A0A197JQ32"/>
<evidence type="ECO:0000256" key="11">
    <source>
        <dbReference type="ARBA" id="ARBA00023166"/>
    </source>
</evidence>
<evidence type="ECO:0000256" key="3">
    <source>
        <dbReference type="ARBA" id="ARBA00022516"/>
    </source>
</evidence>
<dbReference type="InterPro" id="IPR005352">
    <property type="entry name" value="Erg28"/>
</dbReference>
<comment type="subcellular location">
    <subcellularLocation>
        <location evidence="1">Endoplasmic reticulum membrane</location>
        <topology evidence="1">Multi-pass membrane protein</topology>
    </subcellularLocation>
</comment>
<keyword evidence="3" id="KW-0444">Lipid biosynthesis</keyword>
<dbReference type="STRING" id="1314771.A0A197JQ32"/>
<keyword evidence="6" id="KW-0752">Steroid biosynthesis</keyword>
<dbReference type="GO" id="GO:0006696">
    <property type="term" value="P:ergosterol biosynthetic process"/>
    <property type="evidence" value="ECO:0007669"/>
    <property type="project" value="EnsemblFungi"/>
</dbReference>
<keyword evidence="5" id="KW-0256">Endoplasmic reticulum</keyword>
<feature type="transmembrane region" description="Helical" evidence="13">
    <location>
        <begin position="18"/>
        <end position="39"/>
    </location>
</feature>
<dbReference type="GO" id="GO:0030674">
    <property type="term" value="F:protein-macromolecule adaptor activity"/>
    <property type="evidence" value="ECO:0007669"/>
    <property type="project" value="EnsemblFungi"/>
</dbReference>
<evidence type="ECO:0000256" key="5">
    <source>
        <dbReference type="ARBA" id="ARBA00022824"/>
    </source>
</evidence>
<evidence type="ECO:0000256" key="7">
    <source>
        <dbReference type="ARBA" id="ARBA00022989"/>
    </source>
</evidence>
<dbReference type="GO" id="GO:0005789">
    <property type="term" value="C:endoplasmic reticulum membrane"/>
    <property type="evidence" value="ECO:0007669"/>
    <property type="project" value="UniProtKB-SubCell"/>
</dbReference>
<feature type="transmembrane region" description="Helical" evidence="13">
    <location>
        <begin position="83"/>
        <end position="104"/>
    </location>
</feature>
<comment type="similarity">
    <text evidence="2">Belongs to the ERG28 family.</text>
</comment>
<feature type="transmembrane region" description="Helical" evidence="13">
    <location>
        <begin position="59"/>
        <end position="77"/>
    </location>
</feature>
<proteinExistence type="inferred from homology"/>
<keyword evidence="4 13" id="KW-0812">Transmembrane</keyword>
<evidence type="ECO:0000313" key="14">
    <source>
        <dbReference type="EMBL" id="OAQ26576.1"/>
    </source>
</evidence>
<protein>
    <submittedName>
        <fullName evidence="14">Erg28-like protein</fullName>
    </submittedName>
</protein>
<dbReference type="Pfam" id="PF03694">
    <property type="entry name" value="Erg28"/>
    <property type="match status" value="1"/>
</dbReference>
<evidence type="ECO:0000313" key="15">
    <source>
        <dbReference type="Proteomes" id="UP000078512"/>
    </source>
</evidence>
<evidence type="ECO:0000256" key="13">
    <source>
        <dbReference type="SAM" id="Phobius"/>
    </source>
</evidence>
<keyword evidence="9" id="KW-0443">Lipid metabolism</keyword>
<evidence type="ECO:0000256" key="2">
    <source>
        <dbReference type="ARBA" id="ARBA00005377"/>
    </source>
</evidence>
<keyword evidence="10 13" id="KW-0472">Membrane</keyword>
<dbReference type="OrthoDB" id="6485510at2759"/>
<reference evidence="14 15" key="1">
    <citation type="submission" date="2016-05" db="EMBL/GenBank/DDBJ databases">
        <title>Genome sequencing reveals origins of a unique bacterial endosymbiosis in the earliest lineages of terrestrial Fungi.</title>
        <authorList>
            <consortium name="DOE Joint Genome Institute"/>
            <person name="Uehling J."/>
            <person name="Gryganskyi A."/>
            <person name="Hameed K."/>
            <person name="Tschaplinski T."/>
            <person name="Misztal P."/>
            <person name="Wu S."/>
            <person name="Desiro A."/>
            <person name="Vande Pol N."/>
            <person name="Du Z.-Y."/>
            <person name="Zienkiewicz A."/>
            <person name="Zienkiewicz K."/>
            <person name="Morin E."/>
            <person name="Tisserant E."/>
            <person name="Splivallo R."/>
            <person name="Hainaut M."/>
            <person name="Henrissat B."/>
            <person name="Ohm R."/>
            <person name="Kuo A."/>
            <person name="Yan J."/>
            <person name="Lipzen A."/>
            <person name="Nolan M."/>
            <person name="Labutti K."/>
            <person name="Barry K."/>
            <person name="Goldstein A."/>
            <person name="Labbe J."/>
            <person name="Schadt C."/>
            <person name="Tuskan G."/>
            <person name="Grigoriev I."/>
            <person name="Martin F."/>
            <person name="Vilgalys R."/>
            <person name="Bonito G."/>
        </authorList>
    </citation>
    <scope>NUCLEOTIDE SEQUENCE [LARGE SCALE GENOMIC DNA]</scope>
    <source>
        <strain evidence="14 15">AG-77</strain>
    </source>
</reference>
<name>A0A197JQ32_9FUNG</name>
<keyword evidence="15" id="KW-1185">Reference proteome</keyword>
<evidence type="ECO:0000256" key="10">
    <source>
        <dbReference type="ARBA" id="ARBA00023136"/>
    </source>
</evidence>
<keyword evidence="8" id="KW-0756">Sterol biosynthesis</keyword>
<feature type="transmembrane region" description="Helical" evidence="13">
    <location>
        <begin position="113"/>
        <end position="134"/>
    </location>
</feature>
<evidence type="ECO:0000256" key="12">
    <source>
        <dbReference type="ARBA" id="ARBA00023221"/>
    </source>
</evidence>
<sequence length="138" mass="15627">MLDLIGWSSLPAGLLPKWLWIVGVTSFLNTFQAFATLSATRRIYANKQHEVTGLSGRTFGVWTLLSSVVRLFGAYNLHIAPMYQITICTFGIAWIHFMSELFVFRTAKITGPFLAPCIVATSSLIWMVSQYSYYVKQY</sequence>
<keyword evidence="7 13" id="KW-1133">Transmembrane helix</keyword>
<accession>A0A197JQ32</accession>
<keyword evidence="12" id="KW-0753">Steroid metabolism</keyword>
<evidence type="ECO:0000256" key="6">
    <source>
        <dbReference type="ARBA" id="ARBA00022955"/>
    </source>
</evidence>
<evidence type="ECO:0000256" key="8">
    <source>
        <dbReference type="ARBA" id="ARBA00023011"/>
    </source>
</evidence>
<dbReference type="Proteomes" id="UP000078512">
    <property type="component" value="Unassembled WGS sequence"/>
</dbReference>
<dbReference type="EMBL" id="KV442065">
    <property type="protein sequence ID" value="OAQ26576.1"/>
    <property type="molecule type" value="Genomic_DNA"/>
</dbReference>
<organism evidence="14 15">
    <name type="scientific">Linnemannia elongata AG-77</name>
    <dbReference type="NCBI Taxonomy" id="1314771"/>
    <lineage>
        <taxon>Eukaryota</taxon>
        <taxon>Fungi</taxon>
        <taxon>Fungi incertae sedis</taxon>
        <taxon>Mucoromycota</taxon>
        <taxon>Mortierellomycotina</taxon>
        <taxon>Mortierellomycetes</taxon>
        <taxon>Mortierellales</taxon>
        <taxon>Mortierellaceae</taxon>
        <taxon>Linnemannia</taxon>
    </lineage>
</organism>
<dbReference type="PANTHER" id="PTHR15451">
    <property type="entry name" value="ERGOSTEROL BIOSYNTHETIC PROTEIN 28-RELATED"/>
    <property type="match status" value="1"/>
</dbReference>
<keyword evidence="11" id="KW-1207">Sterol metabolism</keyword>
<evidence type="ECO:0000256" key="1">
    <source>
        <dbReference type="ARBA" id="ARBA00004477"/>
    </source>
</evidence>